<proteinExistence type="predicted"/>
<feature type="compositionally biased region" description="Acidic residues" evidence="1">
    <location>
        <begin position="42"/>
        <end position="56"/>
    </location>
</feature>
<reference evidence="3" key="1">
    <citation type="submission" date="2023-08" db="EMBL/GenBank/DDBJ databases">
        <authorList>
            <person name="Chen Y."/>
            <person name="Shah S."/>
            <person name="Dougan E. K."/>
            <person name="Thang M."/>
            <person name="Chan C."/>
        </authorList>
    </citation>
    <scope>NUCLEOTIDE SEQUENCE</scope>
</reference>
<feature type="domain" description="CS" evidence="2">
    <location>
        <begin position="84"/>
        <end position="180"/>
    </location>
</feature>
<sequence>MHRQCAGLPGLKSLLERGSISEIFDDVKTAVRQMGDRIFAPQEEEAEEADEREEEPSSSSSGPKVQAVRAQDLQGPAWTRQRSEAMTKYMFLDDGEKGTVKIYVKAEELQLAAFEDAFASFEAQRLVLLVLGSDKVFSLQGRLHGAVDPEECSCVLSASGHKVAVTLRKFEAKGKWHRLFESTGKELQEHLVKDFI</sequence>
<organism evidence="3 4">
    <name type="scientific">Effrenium voratum</name>
    <dbReference type="NCBI Taxonomy" id="2562239"/>
    <lineage>
        <taxon>Eukaryota</taxon>
        <taxon>Sar</taxon>
        <taxon>Alveolata</taxon>
        <taxon>Dinophyceae</taxon>
        <taxon>Suessiales</taxon>
        <taxon>Symbiodiniaceae</taxon>
        <taxon>Effrenium</taxon>
    </lineage>
</organism>
<comment type="caution">
    <text evidence="3">The sequence shown here is derived from an EMBL/GenBank/DDBJ whole genome shotgun (WGS) entry which is preliminary data.</text>
</comment>
<dbReference type="InterPro" id="IPR008978">
    <property type="entry name" value="HSP20-like_chaperone"/>
</dbReference>
<gene>
    <name evidence="3" type="ORF">EVOR1521_LOCUS20178</name>
</gene>
<dbReference type="Proteomes" id="UP001178507">
    <property type="component" value="Unassembled WGS sequence"/>
</dbReference>
<evidence type="ECO:0000256" key="1">
    <source>
        <dbReference type="SAM" id="MobiDB-lite"/>
    </source>
</evidence>
<feature type="region of interest" description="Disordered" evidence="1">
    <location>
        <begin position="39"/>
        <end position="79"/>
    </location>
</feature>
<accession>A0AA36IXP4</accession>
<evidence type="ECO:0000313" key="3">
    <source>
        <dbReference type="EMBL" id="CAJ1395845.1"/>
    </source>
</evidence>
<dbReference type="InterPro" id="IPR007052">
    <property type="entry name" value="CS_dom"/>
</dbReference>
<dbReference type="AlphaFoldDB" id="A0AA36IXP4"/>
<dbReference type="Pfam" id="PF04969">
    <property type="entry name" value="CS"/>
    <property type="match status" value="1"/>
</dbReference>
<name>A0AA36IXP4_9DINO</name>
<dbReference type="Gene3D" id="2.60.40.790">
    <property type="match status" value="1"/>
</dbReference>
<dbReference type="EMBL" id="CAUJNA010003211">
    <property type="protein sequence ID" value="CAJ1395845.1"/>
    <property type="molecule type" value="Genomic_DNA"/>
</dbReference>
<evidence type="ECO:0000313" key="4">
    <source>
        <dbReference type="Proteomes" id="UP001178507"/>
    </source>
</evidence>
<dbReference type="SUPFAM" id="SSF49764">
    <property type="entry name" value="HSP20-like chaperones"/>
    <property type="match status" value="1"/>
</dbReference>
<dbReference type="PROSITE" id="PS51203">
    <property type="entry name" value="CS"/>
    <property type="match status" value="1"/>
</dbReference>
<evidence type="ECO:0000259" key="2">
    <source>
        <dbReference type="PROSITE" id="PS51203"/>
    </source>
</evidence>
<dbReference type="CDD" id="cd06463">
    <property type="entry name" value="p23_like"/>
    <property type="match status" value="1"/>
</dbReference>
<keyword evidence="4" id="KW-1185">Reference proteome</keyword>
<protein>
    <recommendedName>
        <fullName evidence="2">CS domain-containing protein</fullName>
    </recommendedName>
</protein>